<name>A0A2T0XEF5_9BURK</name>
<dbReference type="Proteomes" id="UP000238308">
    <property type="component" value="Unassembled WGS sequence"/>
</dbReference>
<protein>
    <submittedName>
        <fullName evidence="1">Uncharacterized protein</fullName>
    </submittedName>
</protein>
<evidence type="ECO:0000313" key="1">
    <source>
        <dbReference type="EMBL" id="PRY97307.1"/>
    </source>
</evidence>
<dbReference type="OrthoDB" id="4682272at2"/>
<accession>A0A2T0XEF5</accession>
<comment type="caution">
    <text evidence="1">The sequence shown here is derived from an EMBL/GenBank/DDBJ whole genome shotgun (WGS) entry which is preliminary data.</text>
</comment>
<gene>
    <name evidence="1" type="ORF">BCM14_2453</name>
</gene>
<dbReference type="RefSeq" id="WP_106228269.1">
    <property type="nucleotide sequence ID" value="NZ_PVTV01000015.1"/>
</dbReference>
<dbReference type="AlphaFoldDB" id="A0A2T0XEF5"/>
<dbReference type="NCBIfam" id="NF045477">
    <property type="entry name" value="LPO_1073_dom"/>
    <property type="match status" value="1"/>
</dbReference>
<dbReference type="InterPro" id="IPR053773">
    <property type="entry name" value="Vpar_1526-like"/>
</dbReference>
<evidence type="ECO:0000313" key="2">
    <source>
        <dbReference type="Proteomes" id="UP000238308"/>
    </source>
</evidence>
<reference evidence="1 2" key="1">
    <citation type="submission" date="2018-03" db="EMBL/GenBank/DDBJ databases">
        <title>Genomic Encyclopedia of Type Strains, Phase III (KMG-III): the genomes of soil and plant-associated and newly described type strains.</title>
        <authorList>
            <person name="Whitman W."/>
        </authorList>
    </citation>
    <scope>NUCLEOTIDE SEQUENCE [LARGE SCALE GENOMIC DNA]</scope>
    <source>
        <strain evidence="1 2">MWH-P2sevCIIIb</strain>
    </source>
</reference>
<sequence length="284" mass="30651">MLGDKQVQSTEGGSAAIQAGRDINIQGLSFSEVQELCLMLLRDNFPKLKEEARRTAEEHVRLFANGLEQRLANDAASIALEKFKDPDVQAAINDAVLASARKGAAANPNILATLISERVAPISSDFKDIVLSEAVQVVPKLTAQQIALLSFVHAVRSIVCQGLTSAAGLEPFGQIALVFCTPAFGISESQKQHLQYSGTASVNNLLGGDIFAQQSEEYKYLGLEEGSAAFQAELKNTAPTYFNLLEQFNKDRLHAINLTSVGQAIAIANISNFIGKLDYGIWLK</sequence>
<dbReference type="EMBL" id="PVTV01000015">
    <property type="protein sequence ID" value="PRY97307.1"/>
    <property type="molecule type" value="Genomic_DNA"/>
</dbReference>
<organism evidence="1 2">
    <name type="scientific">Jezberella montanilacus</name>
    <dbReference type="NCBI Taxonomy" id="323426"/>
    <lineage>
        <taxon>Bacteria</taxon>
        <taxon>Pseudomonadati</taxon>
        <taxon>Pseudomonadota</taxon>
        <taxon>Betaproteobacteria</taxon>
        <taxon>Burkholderiales</taxon>
        <taxon>Alcaligenaceae</taxon>
        <taxon>Jezberella</taxon>
    </lineage>
</organism>
<proteinExistence type="predicted"/>
<keyword evidence="2" id="KW-1185">Reference proteome</keyword>